<name>A0A4C1V436_EUMVA</name>
<evidence type="ECO:0000313" key="2">
    <source>
        <dbReference type="Proteomes" id="UP000299102"/>
    </source>
</evidence>
<dbReference type="Proteomes" id="UP000299102">
    <property type="component" value="Unassembled WGS sequence"/>
</dbReference>
<evidence type="ECO:0000313" key="1">
    <source>
        <dbReference type="EMBL" id="GBP32814.1"/>
    </source>
</evidence>
<dbReference type="OrthoDB" id="7489123at2759"/>
<keyword evidence="2" id="KW-1185">Reference proteome</keyword>
<reference evidence="1 2" key="1">
    <citation type="journal article" date="2019" name="Commun. Biol.">
        <title>The bagworm genome reveals a unique fibroin gene that provides high tensile strength.</title>
        <authorList>
            <person name="Kono N."/>
            <person name="Nakamura H."/>
            <person name="Ohtoshi R."/>
            <person name="Tomita M."/>
            <person name="Numata K."/>
            <person name="Arakawa K."/>
        </authorList>
    </citation>
    <scope>NUCLEOTIDE SEQUENCE [LARGE SCALE GENOMIC DNA]</scope>
</reference>
<dbReference type="AlphaFoldDB" id="A0A4C1V436"/>
<dbReference type="EMBL" id="BGZK01000265">
    <property type="protein sequence ID" value="GBP32814.1"/>
    <property type="molecule type" value="Genomic_DNA"/>
</dbReference>
<organism evidence="1 2">
    <name type="scientific">Eumeta variegata</name>
    <name type="common">Bagworm moth</name>
    <name type="synonym">Eumeta japonica</name>
    <dbReference type="NCBI Taxonomy" id="151549"/>
    <lineage>
        <taxon>Eukaryota</taxon>
        <taxon>Metazoa</taxon>
        <taxon>Ecdysozoa</taxon>
        <taxon>Arthropoda</taxon>
        <taxon>Hexapoda</taxon>
        <taxon>Insecta</taxon>
        <taxon>Pterygota</taxon>
        <taxon>Neoptera</taxon>
        <taxon>Endopterygota</taxon>
        <taxon>Lepidoptera</taxon>
        <taxon>Glossata</taxon>
        <taxon>Ditrysia</taxon>
        <taxon>Tineoidea</taxon>
        <taxon>Psychidae</taxon>
        <taxon>Oiketicinae</taxon>
        <taxon>Eumeta</taxon>
    </lineage>
</organism>
<protein>
    <submittedName>
        <fullName evidence="1">Uncharacterized protein</fullName>
    </submittedName>
</protein>
<accession>A0A4C1V436</accession>
<sequence length="111" mass="12600">MFDSLVDSRTDLTASHPFPYLLSCLSTEPKADSFISEILNLPIISGAKLRLQINFLNPLLMATKLLEKLELPIGESSYLLFHIVFAKLPTELKTRFEKRYGSDPRVLPTFD</sequence>
<gene>
    <name evidence="1" type="ORF">EVAR_19666_1</name>
</gene>
<proteinExistence type="predicted"/>
<comment type="caution">
    <text evidence="1">The sequence shown here is derived from an EMBL/GenBank/DDBJ whole genome shotgun (WGS) entry which is preliminary data.</text>
</comment>